<evidence type="ECO:0000256" key="4">
    <source>
        <dbReference type="ARBA" id="ARBA00022989"/>
    </source>
</evidence>
<evidence type="ECO:0000256" key="6">
    <source>
        <dbReference type="SAM" id="MobiDB-lite"/>
    </source>
</evidence>
<dbReference type="PANTHER" id="PTHR11654">
    <property type="entry name" value="OLIGOPEPTIDE TRANSPORTER-RELATED"/>
    <property type="match status" value="1"/>
</dbReference>
<evidence type="ECO:0000256" key="2">
    <source>
        <dbReference type="ARBA" id="ARBA00005982"/>
    </source>
</evidence>
<evidence type="ECO:0000313" key="8">
    <source>
        <dbReference type="EMBL" id="KAG2327453.1"/>
    </source>
</evidence>
<evidence type="ECO:0000256" key="7">
    <source>
        <dbReference type="SAM" id="Phobius"/>
    </source>
</evidence>
<organism evidence="8 9">
    <name type="scientific">Brassica carinata</name>
    <name type="common">Ethiopian mustard</name>
    <name type="synonym">Abyssinian cabbage</name>
    <dbReference type="NCBI Taxonomy" id="52824"/>
    <lineage>
        <taxon>Eukaryota</taxon>
        <taxon>Viridiplantae</taxon>
        <taxon>Streptophyta</taxon>
        <taxon>Embryophyta</taxon>
        <taxon>Tracheophyta</taxon>
        <taxon>Spermatophyta</taxon>
        <taxon>Magnoliopsida</taxon>
        <taxon>eudicotyledons</taxon>
        <taxon>Gunneridae</taxon>
        <taxon>Pentapetalae</taxon>
        <taxon>rosids</taxon>
        <taxon>malvids</taxon>
        <taxon>Brassicales</taxon>
        <taxon>Brassicaceae</taxon>
        <taxon>Brassiceae</taxon>
        <taxon>Brassica</taxon>
    </lineage>
</organism>
<dbReference type="InterPro" id="IPR036259">
    <property type="entry name" value="MFS_trans_sf"/>
</dbReference>
<keyword evidence="3 7" id="KW-0812">Transmembrane</keyword>
<name>A0A8X7WB53_BRACI</name>
<evidence type="ECO:0000256" key="5">
    <source>
        <dbReference type="ARBA" id="ARBA00023136"/>
    </source>
</evidence>
<keyword evidence="4 7" id="KW-1133">Transmembrane helix</keyword>
<reference evidence="8 9" key="1">
    <citation type="submission" date="2020-02" db="EMBL/GenBank/DDBJ databases">
        <authorList>
            <person name="Ma Q."/>
            <person name="Huang Y."/>
            <person name="Song X."/>
            <person name="Pei D."/>
        </authorList>
    </citation>
    <scope>NUCLEOTIDE SEQUENCE [LARGE SCALE GENOMIC DNA]</scope>
    <source>
        <strain evidence="8">Sxm20200214</strain>
        <tissue evidence="8">Leaf</tissue>
    </source>
</reference>
<dbReference type="SUPFAM" id="SSF103473">
    <property type="entry name" value="MFS general substrate transporter"/>
    <property type="match status" value="1"/>
</dbReference>
<evidence type="ECO:0000313" key="9">
    <source>
        <dbReference type="Proteomes" id="UP000886595"/>
    </source>
</evidence>
<comment type="similarity">
    <text evidence="2">Belongs to the major facilitator superfamily. Proton-dependent oligopeptide transporter (POT/PTR) (TC 2.A.17) family.</text>
</comment>
<feature type="transmembrane region" description="Helical" evidence="7">
    <location>
        <begin position="342"/>
        <end position="369"/>
    </location>
</feature>
<dbReference type="OrthoDB" id="8904098at2759"/>
<feature type="region of interest" description="Disordered" evidence="6">
    <location>
        <begin position="1"/>
        <end position="31"/>
    </location>
</feature>
<feature type="transmembrane region" description="Helical" evidence="7">
    <location>
        <begin position="540"/>
        <end position="561"/>
    </location>
</feature>
<sequence>MTAARGSAVRAEEDSKFGAGKRQLRDPEADGVYGFHPRLKKLFDSQKVEYKPMEETDSAVFEEFEQLCPKTPIHQYRHSSTIGSFDMVEPRKWFNRREGSILDRLKLLQRFYGCERYKTRWIVAFQWIDEGSPYGWQKRALLEGDSSKVRGRQPPGGVDSAGQGRLKEEIRQGLEKEDSCNAATSSHVVANGTQVGEKGDPEDEGYGYDGQAATRRRVQSATTGSGWTWRRRKDDAPTTHTDLIANPGLILLTFQSYNPKLQPESDETPSTLQATILFTGLYAMAFGAGGIKASLPTHGGDQLDRRNPRLISRFFNWFYFSICCGCILAVTIVVSIEESKGWFWSFTTSVGILALALFIFMAGLPFYRFKSPTGSSLKRITKSDLDEEMMQSLISTDEGISHTKLKCLDKTMLNKTYQQQKLRKQEHFGSPTNLFSTIAMNCCLAQLSTFSVQQGMIMNRKLFGSFEIPVTSLAAITLILMVLSITLYDYFGKRISSDISPSFNLKRIGLGLALSSLSMVIAAIVETMRKYEAVHNDFNISVLWLMCQYLMLTVADTLAFGGMLDFFYREAPSNMKSMSTALGWCSTAFGFFLSTALVEVTNTITDGAVGSLKTSADAVTLSFTHHPEYERLAMLQNDGDHHAETDRYIIAHELSSFKHCPMCHKVSLEH</sequence>
<dbReference type="GO" id="GO:0022857">
    <property type="term" value="F:transmembrane transporter activity"/>
    <property type="evidence" value="ECO:0007669"/>
    <property type="project" value="InterPro"/>
</dbReference>
<gene>
    <name evidence="8" type="ORF">Bca52824_010181</name>
</gene>
<proteinExistence type="inferred from homology"/>
<feature type="region of interest" description="Disordered" evidence="6">
    <location>
        <begin position="145"/>
        <end position="164"/>
    </location>
</feature>
<evidence type="ECO:0000256" key="3">
    <source>
        <dbReference type="ARBA" id="ARBA00022692"/>
    </source>
</evidence>
<feature type="transmembrane region" description="Helical" evidence="7">
    <location>
        <begin position="466"/>
        <end position="488"/>
    </location>
</feature>
<feature type="transmembrane region" description="Helical" evidence="7">
    <location>
        <begin position="314"/>
        <end position="336"/>
    </location>
</feature>
<comment type="subcellular location">
    <subcellularLocation>
        <location evidence="1">Membrane</location>
        <topology evidence="1">Multi-pass membrane protein</topology>
    </subcellularLocation>
</comment>
<comment type="caution">
    <text evidence="8">The sequence shown here is derived from an EMBL/GenBank/DDBJ whole genome shotgun (WGS) entry which is preliminary data.</text>
</comment>
<protein>
    <recommendedName>
        <fullName evidence="10">Proton-dependent oligopeptide transporter family</fullName>
    </recommendedName>
</protein>
<keyword evidence="9" id="KW-1185">Reference proteome</keyword>
<dbReference type="Proteomes" id="UP000886595">
    <property type="component" value="Unassembled WGS sequence"/>
</dbReference>
<dbReference type="Pfam" id="PF00854">
    <property type="entry name" value="PTR2"/>
    <property type="match status" value="1"/>
</dbReference>
<dbReference type="Gene3D" id="1.20.1250.20">
    <property type="entry name" value="MFS general substrate transporter like domains"/>
    <property type="match status" value="1"/>
</dbReference>
<feature type="transmembrane region" description="Helical" evidence="7">
    <location>
        <begin position="581"/>
        <end position="598"/>
    </location>
</feature>
<feature type="transmembrane region" description="Helical" evidence="7">
    <location>
        <begin position="508"/>
        <end position="528"/>
    </location>
</feature>
<dbReference type="GO" id="GO:0016020">
    <property type="term" value="C:membrane"/>
    <property type="evidence" value="ECO:0007669"/>
    <property type="project" value="UniProtKB-SubCell"/>
</dbReference>
<dbReference type="AlphaFoldDB" id="A0A8X7WB53"/>
<dbReference type="InterPro" id="IPR000109">
    <property type="entry name" value="POT_fam"/>
</dbReference>
<dbReference type="EMBL" id="JAAMPC010000002">
    <property type="protein sequence ID" value="KAG2327453.1"/>
    <property type="molecule type" value="Genomic_DNA"/>
</dbReference>
<accession>A0A8X7WB53</accession>
<feature type="region of interest" description="Disordered" evidence="6">
    <location>
        <begin position="213"/>
        <end position="240"/>
    </location>
</feature>
<keyword evidence="5 7" id="KW-0472">Membrane</keyword>
<evidence type="ECO:0000256" key="1">
    <source>
        <dbReference type="ARBA" id="ARBA00004141"/>
    </source>
</evidence>
<evidence type="ECO:0008006" key="10">
    <source>
        <dbReference type="Google" id="ProtNLM"/>
    </source>
</evidence>